<dbReference type="InterPro" id="IPR036188">
    <property type="entry name" value="FAD/NAD-bd_sf"/>
</dbReference>
<dbReference type="SUPFAM" id="SSF51905">
    <property type="entry name" value="FAD/NAD(P)-binding domain"/>
    <property type="match status" value="1"/>
</dbReference>
<feature type="non-terminal residue" evidence="1">
    <location>
        <position position="1"/>
    </location>
</feature>
<dbReference type="PANTHER" id="PTHR10668">
    <property type="entry name" value="PHYTOENE DEHYDROGENASE"/>
    <property type="match status" value="1"/>
</dbReference>
<dbReference type="Gene3D" id="3.50.50.60">
    <property type="entry name" value="FAD/NAD(P)-binding domain"/>
    <property type="match status" value="1"/>
</dbReference>
<protein>
    <recommendedName>
        <fullName evidence="2">Amine oxidase domain-containing protein</fullName>
    </recommendedName>
</protein>
<name>X0SQS1_9ZZZZ</name>
<dbReference type="EMBL" id="BARS01001868">
    <property type="protein sequence ID" value="GAF77461.1"/>
    <property type="molecule type" value="Genomic_DNA"/>
</dbReference>
<dbReference type="AlphaFoldDB" id="X0SQS1"/>
<comment type="caution">
    <text evidence="1">The sequence shown here is derived from an EMBL/GenBank/DDBJ whole genome shotgun (WGS) entry which is preliminary data.</text>
</comment>
<sequence>YSGAAAHYEGMAIPAMGGNIATTLYGASAPRGGMHDYFHAILRCALAHGAVVRTCCPVEEIIIRNGQAAGVRLRDNAAWGEKTIWADKAVVSAVDVRQTFNKLIGPQHMDHGLLQKVNDTSLKGGSIYVSHFLTRELLRLRPKFKEWGHLTGGYYPCDSREIYYDHVADVDGLKGDPTMPAQRVFWIAVPAARFPSTDPQCTIPNRYLISPFYVFVPPPEYHVDGPDAINKYKEKLNAYMREAFSEVVENLNSENLVYHWANTPLDSEFRNTGLIGGGYSGTRLCKDEMWTNRPLPELSRYCTPIDRLYLGNQSTGHPGGLCLMAIPYNLMHILIEDGIAEPGNWWYPSPWYIPKRGKISAIPRK</sequence>
<proteinExistence type="predicted"/>
<organism evidence="1">
    <name type="scientific">marine sediment metagenome</name>
    <dbReference type="NCBI Taxonomy" id="412755"/>
    <lineage>
        <taxon>unclassified sequences</taxon>
        <taxon>metagenomes</taxon>
        <taxon>ecological metagenomes</taxon>
    </lineage>
</organism>
<gene>
    <name evidence="1" type="ORF">S01H1_03423</name>
</gene>
<evidence type="ECO:0008006" key="2">
    <source>
        <dbReference type="Google" id="ProtNLM"/>
    </source>
</evidence>
<accession>X0SQS1</accession>
<evidence type="ECO:0000313" key="1">
    <source>
        <dbReference type="EMBL" id="GAF77461.1"/>
    </source>
</evidence>
<dbReference type="PANTHER" id="PTHR10668:SF103">
    <property type="entry name" value="PYRIDINE NUCLEOTIDE-DISULFIDE OXIDOREDUCTASE DOMAIN-CONTAINING PROTEIN 2"/>
    <property type="match status" value="1"/>
</dbReference>
<reference evidence="1" key="1">
    <citation type="journal article" date="2014" name="Front. Microbiol.">
        <title>High frequency of phylogenetically diverse reductive dehalogenase-homologous genes in deep subseafloor sedimentary metagenomes.</title>
        <authorList>
            <person name="Kawai M."/>
            <person name="Futagami T."/>
            <person name="Toyoda A."/>
            <person name="Takaki Y."/>
            <person name="Nishi S."/>
            <person name="Hori S."/>
            <person name="Arai W."/>
            <person name="Tsubouchi T."/>
            <person name="Morono Y."/>
            <person name="Uchiyama I."/>
            <person name="Ito T."/>
            <person name="Fujiyama A."/>
            <person name="Inagaki F."/>
            <person name="Takami H."/>
        </authorList>
    </citation>
    <scope>NUCLEOTIDE SEQUENCE</scope>
    <source>
        <strain evidence="1">Expedition CK06-06</strain>
    </source>
</reference>